<dbReference type="EMBL" id="CM046131">
    <property type="protein sequence ID" value="KAI8429421.1"/>
    <property type="molecule type" value="Genomic_DNA"/>
</dbReference>
<comment type="caution">
    <text evidence="1">The sequence shown here is derived from an EMBL/GenBank/DDBJ whole genome shotgun (WGS) entry which is preliminary data.</text>
</comment>
<proteinExistence type="predicted"/>
<evidence type="ECO:0000313" key="2">
    <source>
        <dbReference type="Proteomes" id="UP001064048"/>
    </source>
</evidence>
<gene>
    <name evidence="1" type="ORF">MSG28_000062</name>
</gene>
<evidence type="ECO:0000313" key="1">
    <source>
        <dbReference type="EMBL" id="KAI8429421.1"/>
    </source>
</evidence>
<reference evidence="1 2" key="1">
    <citation type="journal article" date="2022" name="Genome Biol. Evol.">
        <title>The Spruce Budworm Genome: Reconstructing the Evolutionary History of Antifreeze Proteins.</title>
        <authorList>
            <person name="Beliveau C."/>
            <person name="Gagne P."/>
            <person name="Picq S."/>
            <person name="Vernygora O."/>
            <person name="Keeling C.I."/>
            <person name="Pinkney K."/>
            <person name="Doucet D."/>
            <person name="Wen F."/>
            <person name="Johnston J.S."/>
            <person name="Maaroufi H."/>
            <person name="Boyle B."/>
            <person name="Laroche J."/>
            <person name="Dewar K."/>
            <person name="Juretic N."/>
            <person name="Blackburn G."/>
            <person name="Nisole A."/>
            <person name="Brunet B."/>
            <person name="Brandao M."/>
            <person name="Lumley L."/>
            <person name="Duan J."/>
            <person name="Quan G."/>
            <person name="Lucarotti C.J."/>
            <person name="Roe A.D."/>
            <person name="Sperling F.A.H."/>
            <person name="Levesque R.C."/>
            <person name="Cusson M."/>
        </authorList>
    </citation>
    <scope>NUCLEOTIDE SEQUENCE [LARGE SCALE GENOMIC DNA]</scope>
    <source>
        <strain evidence="1">Glfc:IPQL:Cfum</strain>
    </source>
</reference>
<sequence length="256" mass="29384">MADGVRRFSNGVRGPGDELSVGLQQDGATTWLRSRDRGGCGKHKTGLSGEPWGRPMSSSGRLSADMEHKLYALRYFGCEMLCLGNILAQMWMMDSFLGGEFLNYGTRVLGYSDVPQEKRYDPMIYIFPRVTKCTFHKYGSSGSIQTHDSLCVLPLNMVNEKTYIFLWFWYLILAVVLALLVIYRMIIMCVPGIRPRLLHARSRSVAMETAWAVSRHLDVGDWWLLYMLARNMDPIIYREFLEELSKRMEEKPTSRA</sequence>
<keyword evidence="2" id="KW-1185">Reference proteome</keyword>
<protein>
    <submittedName>
        <fullName evidence="1">Uncharacterized protein</fullName>
    </submittedName>
</protein>
<organism evidence="1 2">
    <name type="scientific">Choristoneura fumiferana</name>
    <name type="common">Spruce budworm moth</name>
    <name type="synonym">Archips fumiferana</name>
    <dbReference type="NCBI Taxonomy" id="7141"/>
    <lineage>
        <taxon>Eukaryota</taxon>
        <taxon>Metazoa</taxon>
        <taxon>Ecdysozoa</taxon>
        <taxon>Arthropoda</taxon>
        <taxon>Hexapoda</taxon>
        <taxon>Insecta</taxon>
        <taxon>Pterygota</taxon>
        <taxon>Neoptera</taxon>
        <taxon>Endopterygota</taxon>
        <taxon>Lepidoptera</taxon>
        <taxon>Glossata</taxon>
        <taxon>Ditrysia</taxon>
        <taxon>Tortricoidea</taxon>
        <taxon>Tortricidae</taxon>
        <taxon>Tortricinae</taxon>
        <taxon>Choristoneura</taxon>
    </lineage>
</organism>
<name>A0ACC0JZG4_CHOFU</name>
<accession>A0ACC0JZG4</accession>
<dbReference type="Proteomes" id="UP001064048">
    <property type="component" value="Chromosome Z"/>
</dbReference>